<evidence type="ECO:0000259" key="2">
    <source>
        <dbReference type="Pfam" id="PF20149"/>
    </source>
</evidence>
<dbReference type="InterPro" id="IPR045341">
    <property type="entry name" value="DUF6532"/>
</dbReference>
<protein>
    <recommendedName>
        <fullName evidence="2">DUF6532 domain-containing protein</fullName>
    </recommendedName>
</protein>
<organism evidence="3 4">
    <name type="scientific">Hermanssonia centrifuga</name>
    <dbReference type="NCBI Taxonomy" id="98765"/>
    <lineage>
        <taxon>Eukaryota</taxon>
        <taxon>Fungi</taxon>
        <taxon>Dikarya</taxon>
        <taxon>Basidiomycota</taxon>
        <taxon>Agaricomycotina</taxon>
        <taxon>Agaricomycetes</taxon>
        <taxon>Polyporales</taxon>
        <taxon>Meruliaceae</taxon>
        <taxon>Hermanssonia</taxon>
    </lineage>
</organism>
<name>A0A4V3XAT0_9APHY</name>
<accession>A0A4V3XAT0</accession>
<dbReference type="Proteomes" id="UP000309038">
    <property type="component" value="Unassembled WGS sequence"/>
</dbReference>
<dbReference type="EMBL" id="SGPJ01000083">
    <property type="protein sequence ID" value="THG99332.1"/>
    <property type="molecule type" value="Genomic_DNA"/>
</dbReference>
<keyword evidence="4" id="KW-1185">Reference proteome</keyword>
<evidence type="ECO:0000256" key="1">
    <source>
        <dbReference type="SAM" id="MobiDB-lite"/>
    </source>
</evidence>
<evidence type="ECO:0000313" key="4">
    <source>
        <dbReference type="Proteomes" id="UP000309038"/>
    </source>
</evidence>
<dbReference type="Pfam" id="PF20149">
    <property type="entry name" value="DUF6532"/>
    <property type="match status" value="1"/>
</dbReference>
<feature type="domain" description="DUF6532" evidence="2">
    <location>
        <begin position="247"/>
        <end position="450"/>
    </location>
</feature>
<sequence>MQYDLANQEEVPRGRGLRTSQITPRMQAFQEALAHKNALREKRSQQVAAFQVSDENFGLPSSQAPPSSQIRMLRAAQQAQVLEEDQWEMQQDPNADSPVDDINEDEDLESIDNITMTGAEWAALSPRNPNLVRRFSHLKTTTPTPVAASIPDAPCRPLVRRLNKKASTVTPTSSQESVLTASATPTPVTNKPTNGMLAPNIASAGTKRSAEDLSETEDDSARPTSAKKARPKVSDVADTLRRAVLQAAIVKYRCGISTLAAFPDNPTHADDMAASSWFTACKDSHFLRTSDPLPITEDDVKVIKSRAPQIRGEVKIAARGSVKTGYGFFTHDGKDETIKKNRELHALLVTDGAFTWTNPHNVGARGTAYRHPVILDVIIKSWFSNRKDEGIMEDSYFNAPGIPLVTIALVLAAIQNSLDEWREGVFKSMDFTDKDYAKKYREHLKTLRGWEKLCKERGSKSVEMLQMDLLKAARASAGLSDEDNLLSDTIPSLTDLIASEEFSDSPV</sequence>
<feature type="compositionally biased region" description="Polar residues" evidence="1">
    <location>
        <begin position="165"/>
        <end position="193"/>
    </location>
</feature>
<feature type="region of interest" description="Disordered" evidence="1">
    <location>
        <begin position="164"/>
        <end position="233"/>
    </location>
</feature>
<comment type="caution">
    <text evidence="3">The sequence shown here is derived from an EMBL/GenBank/DDBJ whole genome shotgun (WGS) entry which is preliminary data.</text>
</comment>
<dbReference type="AlphaFoldDB" id="A0A4V3XAT0"/>
<evidence type="ECO:0000313" key="3">
    <source>
        <dbReference type="EMBL" id="THG99332.1"/>
    </source>
</evidence>
<gene>
    <name evidence="3" type="ORF">EW026_g2981</name>
</gene>
<reference evidence="3 4" key="1">
    <citation type="submission" date="2019-02" db="EMBL/GenBank/DDBJ databases">
        <title>Genome sequencing of the rare red list fungi Phlebia centrifuga.</title>
        <authorList>
            <person name="Buettner E."/>
            <person name="Kellner H."/>
        </authorList>
    </citation>
    <scope>NUCLEOTIDE SEQUENCE [LARGE SCALE GENOMIC DNA]</scope>
    <source>
        <strain evidence="3 4">DSM 108282</strain>
    </source>
</reference>
<proteinExistence type="predicted"/>